<feature type="region of interest" description="Disordered" evidence="1">
    <location>
        <begin position="1"/>
        <end position="22"/>
    </location>
</feature>
<dbReference type="AlphaFoldDB" id="F2E9Q1"/>
<feature type="region of interest" description="Disordered" evidence="1">
    <location>
        <begin position="65"/>
        <end position="108"/>
    </location>
</feature>
<sequence length="108" mass="11583">MLGQPRTSDPAEPRSGPNKSRCAAVSHIQGAVTGSVVPQPLRLHVPHSPHRQPARVAPAAIVASSRRSHRPRAPRVPRHLVAPTCRRAPRPTPLPAERPHASQAVQEG</sequence>
<feature type="compositionally biased region" description="Basic residues" evidence="1">
    <location>
        <begin position="66"/>
        <end position="78"/>
    </location>
</feature>
<evidence type="ECO:0000313" key="2">
    <source>
        <dbReference type="EMBL" id="BAK04073.1"/>
    </source>
</evidence>
<proteinExistence type="evidence at transcript level"/>
<accession>F2E9Q1</accession>
<protein>
    <submittedName>
        <fullName evidence="2">Predicted protein</fullName>
    </submittedName>
</protein>
<name>F2E9Q1_HORVV</name>
<organism evidence="2">
    <name type="scientific">Hordeum vulgare subsp. vulgare</name>
    <name type="common">Domesticated barley</name>
    <dbReference type="NCBI Taxonomy" id="112509"/>
    <lineage>
        <taxon>Eukaryota</taxon>
        <taxon>Viridiplantae</taxon>
        <taxon>Streptophyta</taxon>
        <taxon>Embryophyta</taxon>
        <taxon>Tracheophyta</taxon>
        <taxon>Spermatophyta</taxon>
        <taxon>Magnoliopsida</taxon>
        <taxon>Liliopsida</taxon>
        <taxon>Poales</taxon>
        <taxon>Poaceae</taxon>
        <taxon>BOP clade</taxon>
        <taxon>Pooideae</taxon>
        <taxon>Triticodae</taxon>
        <taxon>Triticeae</taxon>
        <taxon>Hordeinae</taxon>
        <taxon>Hordeum</taxon>
    </lineage>
</organism>
<reference evidence="2" key="1">
    <citation type="journal article" date="2011" name="Plant Physiol.">
        <title>Comprehensive sequence analysis of 24,783 barley full-length cDNAs derived from 12 clone libraries.</title>
        <authorList>
            <person name="Matsumoto T."/>
            <person name="Tanaka T."/>
            <person name="Sakai H."/>
            <person name="Amano N."/>
            <person name="Kanamori H."/>
            <person name="Kurita K."/>
            <person name="Kikuta A."/>
            <person name="Kamiya K."/>
            <person name="Yamamoto M."/>
            <person name="Ikawa H."/>
            <person name="Fujii N."/>
            <person name="Hori K."/>
            <person name="Itoh T."/>
            <person name="Sato K."/>
        </authorList>
    </citation>
    <scope>NUCLEOTIDE SEQUENCE</scope>
    <source>
        <tissue evidence="2">Flower</tissue>
    </source>
</reference>
<evidence type="ECO:0000256" key="1">
    <source>
        <dbReference type="SAM" id="MobiDB-lite"/>
    </source>
</evidence>
<dbReference type="EMBL" id="AK372876">
    <property type="protein sequence ID" value="BAK04073.1"/>
    <property type="molecule type" value="mRNA"/>
</dbReference>